<protein>
    <submittedName>
        <fullName evidence="8">AAA domain-containing protein</fullName>
    </submittedName>
</protein>
<dbReference type="InterPro" id="IPR047187">
    <property type="entry name" value="SF1_C_Upf1"/>
</dbReference>
<evidence type="ECO:0000256" key="1">
    <source>
        <dbReference type="ARBA" id="ARBA00007913"/>
    </source>
</evidence>
<dbReference type="InterPro" id="IPR050534">
    <property type="entry name" value="Coronavir_polyprotein_1ab"/>
</dbReference>
<keyword evidence="5" id="KW-0067">ATP-binding</keyword>
<keyword evidence="4" id="KW-0347">Helicase</keyword>
<feature type="domain" description="DNA2/NAM7 helicase-like C-terminal" evidence="7">
    <location>
        <begin position="1019"/>
        <end position="1194"/>
    </location>
</feature>
<evidence type="ECO:0000313" key="9">
    <source>
        <dbReference type="Proteomes" id="UP001168528"/>
    </source>
</evidence>
<name>A0ABT8R0Q7_9BACT</name>
<dbReference type="InterPro" id="IPR041679">
    <property type="entry name" value="DNA2/NAM7-like_C"/>
</dbReference>
<keyword evidence="9" id="KW-1185">Reference proteome</keyword>
<dbReference type="PANTHER" id="PTHR43788:SF8">
    <property type="entry name" value="DNA-BINDING PROTEIN SMUBP-2"/>
    <property type="match status" value="1"/>
</dbReference>
<evidence type="ECO:0000256" key="5">
    <source>
        <dbReference type="ARBA" id="ARBA00022840"/>
    </source>
</evidence>
<dbReference type="Proteomes" id="UP001168528">
    <property type="component" value="Unassembled WGS sequence"/>
</dbReference>
<organism evidence="8 9">
    <name type="scientific">Rhodocytophaga aerolata</name>
    <dbReference type="NCBI Taxonomy" id="455078"/>
    <lineage>
        <taxon>Bacteria</taxon>
        <taxon>Pseudomonadati</taxon>
        <taxon>Bacteroidota</taxon>
        <taxon>Cytophagia</taxon>
        <taxon>Cytophagales</taxon>
        <taxon>Rhodocytophagaceae</taxon>
        <taxon>Rhodocytophaga</taxon>
    </lineage>
</organism>
<dbReference type="Gene3D" id="3.40.50.300">
    <property type="entry name" value="P-loop containing nucleotide triphosphate hydrolases"/>
    <property type="match status" value="3"/>
</dbReference>
<evidence type="ECO:0000259" key="6">
    <source>
        <dbReference type="Pfam" id="PF13086"/>
    </source>
</evidence>
<dbReference type="PANTHER" id="PTHR43788">
    <property type="entry name" value="DNA2/NAM7 HELICASE FAMILY MEMBER"/>
    <property type="match status" value="1"/>
</dbReference>
<accession>A0ABT8R0Q7</accession>
<dbReference type="EMBL" id="JAUKPO010000001">
    <property type="protein sequence ID" value="MDO1444838.1"/>
    <property type="molecule type" value="Genomic_DNA"/>
</dbReference>
<comment type="similarity">
    <text evidence="1">Belongs to the DNA2/NAM7 helicase family.</text>
</comment>
<evidence type="ECO:0000313" key="8">
    <source>
        <dbReference type="EMBL" id="MDO1444838.1"/>
    </source>
</evidence>
<feature type="domain" description="DNA2/NAM7 helicase helicase" evidence="6">
    <location>
        <begin position="299"/>
        <end position="415"/>
    </location>
</feature>
<evidence type="ECO:0000256" key="4">
    <source>
        <dbReference type="ARBA" id="ARBA00022806"/>
    </source>
</evidence>
<dbReference type="CDD" id="cd18808">
    <property type="entry name" value="SF1_C_Upf1"/>
    <property type="match status" value="1"/>
</dbReference>
<sequence length="1335" mass="155027">MLLTTGASMQQVLKHYLKRLTNLSSSNKSLLLLNLPLGQFIDIHELDFLTSKPSFHSIEQLIAGKNNIYLCDVHDSRFDKVNEASNKLKKLDRTEQFIEDERGAHDLYVGYPMIRGKLSDGSPIRCPLLFFPVSLHVQNNKWHLQQREEEEVMLNKSFLLAYAYFNQISLPDEFIETSFEDFDTESRMFRTQVYELLKNSPVKINFNQEIITTDKLQAFARFSKPEFEEKERTGELKLYPEAVLGIFPQAGSYLVPDYELLLQREEVESLEELFLDKQAILPDTSQATREEQTFTPFAMDASQENAIKTIKSGKSLVIQGPPGTGKSQLICNLIADYMARGKKVLLVCQKRVALDVVYDRLKEGGMEDFVALVHDFKHDRKALYTQIVAQIEKLDTYKEQNNSLDAIFLERTFLQECRKIDKLTTELDEFRKALFDHTICGLSVKELYLSSDPLLPHIPLATTYKHFPFVSLDAFLQKLRYYEAYARQLEKPLYPWKNRVSFSQFTYTDLEEIKKTIKAIPIFGQEVKNRIERITGEALSLSEIEKYSPEVEPLRHFVHVAQTEEQWAIFQRLRDCNHPKSCNLAWMEEAESKLLSYLQGVGIERSLPTEELTNFSNILLEAREARAGFFTWYLWLWFSKNKHQVASVAAANGLLLSQDDIEILSQKVANRLAMEDLLVNIKEVRPISNPYEPEHIRTWFHQQKKAIELKNLLTISAFLKKYPHLVDLPFTQFTQKIDELSSLVQDIQMARTSWKRYLLDVQVEQLLTNHQYADELTRTVQEDFDSLVELDRIKESMDSIELDVTHQLWDYISATATDTAGLDMVSLVENSLRIAWIEHIEATYPILRSVATLKLEQMERELQESILKKMQIGRDITLLKAREQTYRHMEYNRLGNLVTYRDLKHQASKKRNIWQIRKLFTAYANEIFKLIPCWMASPESVSAIFQMEELFDLVIFDEASQCFAERGIPAIYRARQVVITGDTKQLPPSDLYRVRFEEETEDTPELEVDSLLDLAAHYFPQVQLQGHYRSKSLELIDFSNKHFYKNTLQLLPDRLQINKQEPALSYRKVEGIWQDNTNRIEAEEVVNLISQLTQQWPEKEIGIVTFNFKQQNLIQDLLEERALQSGKNFPSSLFVKNIENVQGDERDIIVFSVGYAPDAKGRMAMQFGSLNMQGGENRLNVAITRAREQIYIISSILPPQLKTEDTLHQGPKLLKEYLAYALTVSGGAYTPSPKPAKGFEASQLLKDKLVTWNTSLAKELPFADLTQKKHEKYQSLLLTDDDLYHQSLSAKDAHAYTPFLLNKKNWPFIRIYSREYWKDKTKVQEKLSRYEHVEI</sequence>
<dbReference type="Pfam" id="PF13086">
    <property type="entry name" value="AAA_11"/>
    <property type="match status" value="2"/>
</dbReference>
<proteinExistence type="inferred from homology"/>
<feature type="domain" description="DNA2/NAM7 helicase helicase" evidence="6">
    <location>
        <begin position="823"/>
        <end position="988"/>
    </location>
</feature>
<evidence type="ECO:0000256" key="2">
    <source>
        <dbReference type="ARBA" id="ARBA00022741"/>
    </source>
</evidence>
<gene>
    <name evidence="8" type="ORF">Q0590_01180</name>
</gene>
<keyword evidence="2" id="KW-0547">Nucleotide-binding</keyword>
<dbReference type="RefSeq" id="WP_302035640.1">
    <property type="nucleotide sequence ID" value="NZ_JAUKPO010000001.1"/>
</dbReference>
<comment type="caution">
    <text evidence="8">The sequence shown here is derived from an EMBL/GenBank/DDBJ whole genome shotgun (WGS) entry which is preliminary data.</text>
</comment>
<dbReference type="InterPro" id="IPR041677">
    <property type="entry name" value="DNA2/NAM7_AAA_11"/>
</dbReference>
<dbReference type="Pfam" id="PF13195">
    <property type="entry name" value="DUF4011"/>
    <property type="match status" value="1"/>
</dbReference>
<dbReference type="InterPro" id="IPR027417">
    <property type="entry name" value="P-loop_NTPase"/>
</dbReference>
<dbReference type="InterPro" id="IPR025103">
    <property type="entry name" value="DUF4011"/>
</dbReference>
<evidence type="ECO:0000256" key="3">
    <source>
        <dbReference type="ARBA" id="ARBA00022801"/>
    </source>
</evidence>
<dbReference type="SUPFAM" id="SSF52540">
    <property type="entry name" value="P-loop containing nucleoside triphosphate hydrolases"/>
    <property type="match status" value="1"/>
</dbReference>
<keyword evidence="3" id="KW-0378">Hydrolase</keyword>
<evidence type="ECO:0000259" key="7">
    <source>
        <dbReference type="Pfam" id="PF13087"/>
    </source>
</evidence>
<reference evidence="8" key="1">
    <citation type="submission" date="2023-07" db="EMBL/GenBank/DDBJ databases">
        <title>The genome sequence of Rhodocytophaga aerolata KACC 12507.</title>
        <authorList>
            <person name="Zhang X."/>
        </authorList>
    </citation>
    <scope>NUCLEOTIDE SEQUENCE</scope>
    <source>
        <strain evidence="8">KACC 12507</strain>
    </source>
</reference>
<dbReference type="Pfam" id="PF13087">
    <property type="entry name" value="AAA_12"/>
    <property type="match status" value="1"/>
</dbReference>